<dbReference type="SUPFAM" id="SSF160527">
    <property type="entry name" value="V-type ATPase subunit E-like"/>
    <property type="match status" value="1"/>
</dbReference>
<evidence type="ECO:0000313" key="5">
    <source>
        <dbReference type="EMBL" id="MBJ6725175.1"/>
    </source>
</evidence>
<dbReference type="InterPro" id="IPR038495">
    <property type="entry name" value="ATPase_E_C"/>
</dbReference>
<comment type="caution">
    <text evidence="5">The sequence shown here is derived from an EMBL/GenBank/DDBJ whole genome shotgun (WGS) entry which is preliminary data.</text>
</comment>
<reference evidence="5" key="1">
    <citation type="submission" date="2020-12" db="EMBL/GenBank/DDBJ databases">
        <title>Geomonas sp. Red875, isolated from river sediment.</title>
        <authorList>
            <person name="Xu Z."/>
            <person name="Zhang Z."/>
            <person name="Masuda Y."/>
            <person name="Itoh H."/>
            <person name="Senoo K."/>
        </authorList>
    </citation>
    <scope>NUCLEOTIDE SEQUENCE</scope>
    <source>
        <strain evidence="5">Red875</strain>
    </source>
</reference>
<dbReference type="Pfam" id="PF01991">
    <property type="entry name" value="vATP-synt_E"/>
    <property type="match status" value="1"/>
</dbReference>
<dbReference type="Gene3D" id="3.30.2320.30">
    <property type="entry name" value="ATP synthase, E subunit, C-terminal"/>
    <property type="match status" value="1"/>
</dbReference>
<dbReference type="RefSeq" id="WP_199384071.1">
    <property type="nucleotide sequence ID" value="NZ_JAEMHM010000008.1"/>
</dbReference>
<dbReference type="Proteomes" id="UP000636888">
    <property type="component" value="Unassembled WGS sequence"/>
</dbReference>
<sequence>MGHRELIESLREAGAADLRAIQEQSAAAAAAVEADCAVRIAGLRRQYALDQEMAVAAERGRVIATAQGKGALIRLEAESLLAERLFRLAQEALARLRQDTPSLFEALAAELPSCRWETVRVNPADRELAAAAFPEAQIEAEAGIHGGMVAVAPGGRIRVDNTLEKRLERAWPQLLPRLVQAIAPEE</sequence>
<protein>
    <recommendedName>
        <fullName evidence="2">V-type ATP synthase subunit E</fullName>
    </recommendedName>
</protein>
<organism evidence="5 6">
    <name type="scientific">Geomesophilobacter sediminis</name>
    <dbReference type="NCBI Taxonomy" id="2798584"/>
    <lineage>
        <taxon>Bacteria</taxon>
        <taxon>Pseudomonadati</taxon>
        <taxon>Thermodesulfobacteriota</taxon>
        <taxon>Desulfuromonadia</taxon>
        <taxon>Geobacterales</taxon>
        <taxon>Geobacteraceae</taxon>
        <taxon>Geomesophilobacter</taxon>
    </lineage>
</organism>
<name>A0A8J7JLE9_9BACT</name>
<evidence type="ECO:0000256" key="2">
    <source>
        <dbReference type="ARBA" id="ARBA00020756"/>
    </source>
</evidence>
<dbReference type="AlphaFoldDB" id="A0A8J7JLE9"/>
<accession>A0A8J7JLE9</accession>
<evidence type="ECO:0000256" key="1">
    <source>
        <dbReference type="ARBA" id="ARBA00005901"/>
    </source>
</evidence>
<keyword evidence="4" id="KW-0406">Ion transport</keyword>
<keyword evidence="3" id="KW-0813">Transport</keyword>
<evidence type="ECO:0000313" key="6">
    <source>
        <dbReference type="Proteomes" id="UP000636888"/>
    </source>
</evidence>
<proteinExistence type="inferred from homology"/>
<keyword evidence="6" id="KW-1185">Reference proteome</keyword>
<comment type="similarity">
    <text evidence="1">Belongs to the V-ATPase E subunit family.</text>
</comment>
<gene>
    <name evidence="5" type="ORF">JFN93_10685</name>
</gene>
<evidence type="ECO:0000256" key="3">
    <source>
        <dbReference type="ARBA" id="ARBA00022448"/>
    </source>
</evidence>
<dbReference type="GO" id="GO:0033178">
    <property type="term" value="C:proton-transporting two-sector ATPase complex, catalytic domain"/>
    <property type="evidence" value="ECO:0007669"/>
    <property type="project" value="InterPro"/>
</dbReference>
<evidence type="ECO:0000256" key="4">
    <source>
        <dbReference type="ARBA" id="ARBA00023065"/>
    </source>
</evidence>
<dbReference type="GO" id="GO:0046961">
    <property type="term" value="F:proton-transporting ATPase activity, rotational mechanism"/>
    <property type="evidence" value="ECO:0007669"/>
    <property type="project" value="InterPro"/>
</dbReference>
<dbReference type="EMBL" id="JAEMHM010000008">
    <property type="protein sequence ID" value="MBJ6725175.1"/>
    <property type="molecule type" value="Genomic_DNA"/>
</dbReference>
<dbReference type="InterPro" id="IPR002842">
    <property type="entry name" value="ATPase_V1_Esu"/>
</dbReference>